<keyword evidence="1" id="KW-0649">Protein kinase inhibitor</keyword>
<comment type="caution">
    <text evidence="1">The sequence shown here is derived from an EMBL/GenBank/DDBJ whole genome shotgun (WGS) entry which is preliminary data.</text>
</comment>
<reference evidence="2" key="1">
    <citation type="journal article" date="2019" name="Int. J. Syst. Evol. Microbiol.">
        <title>The Global Catalogue of Microorganisms (GCM) 10K type strain sequencing project: providing services to taxonomists for standard genome sequencing and annotation.</title>
        <authorList>
            <consortium name="The Broad Institute Genomics Platform"/>
            <consortium name="The Broad Institute Genome Sequencing Center for Infectious Disease"/>
            <person name="Wu L."/>
            <person name="Ma J."/>
        </authorList>
    </citation>
    <scope>NUCLEOTIDE SEQUENCE [LARGE SCALE GENOMIC DNA]</scope>
    <source>
        <strain evidence="2">JCM 18657</strain>
    </source>
</reference>
<gene>
    <name evidence="1" type="ORF">ACFQWB_07870</name>
</gene>
<proteinExistence type="predicted"/>
<dbReference type="Gene3D" id="1.10.287.1100">
    <property type="entry name" value="Sporulation inhibitor A"/>
    <property type="match status" value="1"/>
</dbReference>
<accession>A0ABW2V4X5</accession>
<dbReference type="RefSeq" id="WP_138788314.1">
    <property type="nucleotide sequence ID" value="NZ_JBHTGQ010000018.1"/>
</dbReference>
<protein>
    <submittedName>
        <fullName evidence="1">Sporulation histidine kinase inhibitor Sda</fullName>
    </submittedName>
</protein>
<organism evidence="1 2">
    <name type="scientific">Paenibacillus thermoaerophilus</name>
    <dbReference type="NCBI Taxonomy" id="1215385"/>
    <lineage>
        <taxon>Bacteria</taxon>
        <taxon>Bacillati</taxon>
        <taxon>Bacillota</taxon>
        <taxon>Bacilli</taxon>
        <taxon>Bacillales</taxon>
        <taxon>Paenibacillaceae</taxon>
        <taxon>Paenibacillus</taxon>
    </lineage>
</organism>
<sequence length="58" mass="6794">MKILSDENLLQAYRDAIDLALDPHFIYLLRSEISRRKLEPAYPSMHDFMPSDNGKLDE</sequence>
<dbReference type="GO" id="GO:0004860">
    <property type="term" value="F:protein kinase inhibitor activity"/>
    <property type="evidence" value="ECO:0007669"/>
    <property type="project" value="UniProtKB-KW"/>
</dbReference>
<dbReference type="InterPro" id="IPR036916">
    <property type="entry name" value="Sda_sf"/>
</dbReference>
<keyword evidence="2" id="KW-1185">Reference proteome</keyword>
<dbReference type="InterPro" id="IPR015064">
    <property type="entry name" value="Sda"/>
</dbReference>
<dbReference type="EMBL" id="JBHTGQ010000018">
    <property type="protein sequence ID" value="MFC7749855.1"/>
    <property type="molecule type" value="Genomic_DNA"/>
</dbReference>
<evidence type="ECO:0000313" key="1">
    <source>
        <dbReference type="EMBL" id="MFC7749855.1"/>
    </source>
</evidence>
<dbReference type="SUPFAM" id="SSF100985">
    <property type="entry name" value="Sporulation inhibitor Sda"/>
    <property type="match status" value="1"/>
</dbReference>
<evidence type="ECO:0000313" key="2">
    <source>
        <dbReference type="Proteomes" id="UP001596528"/>
    </source>
</evidence>
<dbReference type="Pfam" id="PF08970">
    <property type="entry name" value="Sda"/>
    <property type="match status" value="1"/>
</dbReference>
<name>A0ABW2V4X5_9BACL</name>
<dbReference type="Proteomes" id="UP001596528">
    <property type="component" value="Unassembled WGS sequence"/>
</dbReference>